<dbReference type="Pfam" id="PF02817">
    <property type="entry name" value="E3_binding"/>
    <property type="match status" value="1"/>
</dbReference>
<dbReference type="InterPro" id="IPR004167">
    <property type="entry name" value="PSBD"/>
</dbReference>
<dbReference type="InterPro" id="IPR036625">
    <property type="entry name" value="E3-bd_dom_sf"/>
</dbReference>
<dbReference type="Proteomes" id="UP000054266">
    <property type="component" value="Unassembled WGS sequence"/>
</dbReference>
<evidence type="ECO:0000256" key="2">
    <source>
        <dbReference type="ARBA" id="ARBA00007317"/>
    </source>
</evidence>
<gene>
    <name evidence="6" type="ORF">PV04_05589</name>
</gene>
<keyword evidence="7" id="KW-1185">Reference proteome</keyword>
<dbReference type="AlphaFoldDB" id="A0A0D2FT71"/>
<protein>
    <recommendedName>
        <fullName evidence="5">Peripheral subunit-binding (PSBD) domain-containing protein</fullName>
    </recommendedName>
</protein>
<dbReference type="PROSITE" id="PS51826">
    <property type="entry name" value="PSBD"/>
    <property type="match status" value="1"/>
</dbReference>
<dbReference type="SUPFAM" id="SSF52777">
    <property type="entry name" value="CoA-dependent acyltransferases"/>
    <property type="match status" value="1"/>
</dbReference>
<dbReference type="STRING" id="5601.A0A0D2FT71"/>
<feature type="domain" description="Peripheral subunit-binding (PSBD)" evidence="5">
    <location>
        <begin position="8"/>
        <end position="45"/>
    </location>
</feature>
<dbReference type="InterPro" id="IPR050743">
    <property type="entry name" value="2-oxoacid_DH_E2_comp"/>
</dbReference>
<dbReference type="InterPro" id="IPR023213">
    <property type="entry name" value="CAT-like_dom_sf"/>
</dbReference>
<dbReference type="Gene3D" id="4.10.320.10">
    <property type="entry name" value="E3-binding domain"/>
    <property type="match status" value="1"/>
</dbReference>
<keyword evidence="4" id="KW-0012">Acyltransferase</keyword>
<reference evidence="6 7" key="1">
    <citation type="submission" date="2015-01" db="EMBL/GenBank/DDBJ databases">
        <title>The Genome Sequence of Capronia semiimmersa CBS27337.</title>
        <authorList>
            <consortium name="The Broad Institute Genomics Platform"/>
            <person name="Cuomo C."/>
            <person name="de Hoog S."/>
            <person name="Gorbushina A."/>
            <person name="Stielow B."/>
            <person name="Teixiera M."/>
            <person name="Abouelleil A."/>
            <person name="Chapman S.B."/>
            <person name="Priest M."/>
            <person name="Young S.K."/>
            <person name="Wortman J."/>
            <person name="Nusbaum C."/>
            <person name="Birren B."/>
        </authorList>
    </citation>
    <scope>NUCLEOTIDE SEQUENCE [LARGE SCALE GENOMIC DNA]</scope>
    <source>
        <strain evidence="6 7">CBS 27337</strain>
    </source>
</reference>
<keyword evidence="3" id="KW-0808">Transferase</keyword>
<evidence type="ECO:0000313" key="7">
    <source>
        <dbReference type="Proteomes" id="UP000054266"/>
    </source>
</evidence>
<dbReference type="SUPFAM" id="SSF47005">
    <property type="entry name" value="Peripheral subunit-binding domain of 2-oxo acid dehydrogenase complex"/>
    <property type="match status" value="1"/>
</dbReference>
<dbReference type="HOGENOM" id="CLU_1758573_0_0_1"/>
<accession>A0A0D2FT71</accession>
<dbReference type="Gene3D" id="3.30.559.10">
    <property type="entry name" value="Chloramphenicol acetyltransferase-like domain"/>
    <property type="match status" value="1"/>
</dbReference>
<proteinExistence type="inferred from homology"/>
<evidence type="ECO:0000259" key="5">
    <source>
        <dbReference type="PROSITE" id="PS51826"/>
    </source>
</evidence>
<dbReference type="EMBL" id="KN846958">
    <property type="protein sequence ID" value="KIW69730.1"/>
    <property type="molecule type" value="Genomic_DNA"/>
</dbReference>
<dbReference type="InterPro" id="IPR001078">
    <property type="entry name" value="2-oxoacid_DH_actylTfrase"/>
</dbReference>
<dbReference type="GO" id="GO:0016407">
    <property type="term" value="F:acetyltransferase activity"/>
    <property type="evidence" value="ECO:0007669"/>
    <property type="project" value="TreeGrafter"/>
</dbReference>
<dbReference type="GO" id="GO:0005739">
    <property type="term" value="C:mitochondrion"/>
    <property type="evidence" value="ECO:0007669"/>
    <property type="project" value="TreeGrafter"/>
</dbReference>
<organism evidence="6 7">
    <name type="scientific">Phialophora macrospora</name>
    <dbReference type="NCBI Taxonomy" id="1851006"/>
    <lineage>
        <taxon>Eukaryota</taxon>
        <taxon>Fungi</taxon>
        <taxon>Dikarya</taxon>
        <taxon>Ascomycota</taxon>
        <taxon>Pezizomycotina</taxon>
        <taxon>Eurotiomycetes</taxon>
        <taxon>Chaetothyriomycetidae</taxon>
        <taxon>Chaetothyriales</taxon>
        <taxon>Herpotrichiellaceae</taxon>
        <taxon>Phialophora</taxon>
    </lineage>
</organism>
<evidence type="ECO:0000256" key="1">
    <source>
        <dbReference type="ARBA" id="ARBA00001938"/>
    </source>
</evidence>
<dbReference type="PANTHER" id="PTHR43178:SF5">
    <property type="entry name" value="LIPOAMIDE ACYLTRANSFERASE COMPONENT OF BRANCHED-CHAIN ALPHA-KETO ACID DEHYDROGENASE COMPLEX, MITOCHONDRIAL"/>
    <property type="match status" value="1"/>
</dbReference>
<comment type="cofactor">
    <cofactor evidence="1">
        <name>(R)-lipoate</name>
        <dbReference type="ChEBI" id="CHEBI:83088"/>
    </cofactor>
</comment>
<evidence type="ECO:0000313" key="6">
    <source>
        <dbReference type="EMBL" id="KIW69730.1"/>
    </source>
</evidence>
<sequence length="148" mass="16462">MPRQKSALLTPALRHMLKEFQVDPRAVEGTGRDGRITKEDVQRFLSTRPVAPAMVTARESDSTPSTTTTTARDEVVILHAVQKKMFQVMAQSLTIPHFLYTQNVDITALNSLRQTFHRGIPVCFGRPTDDIASTTKLSLLPFIVKAVS</sequence>
<comment type="similarity">
    <text evidence="2">Belongs to the 2-oxoacid dehydrogenase family.</text>
</comment>
<dbReference type="GO" id="GO:0031405">
    <property type="term" value="F:lipoic acid binding"/>
    <property type="evidence" value="ECO:0007669"/>
    <property type="project" value="TreeGrafter"/>
</dbReference>
<name>A0A0D2FT71_9EURO</name>
<evidence type="ECO:0000256" key="4">
    <source>
        <dbReference type="ARBA" id="ARBA00023315"/>
    </source>
</evidence>
<evidence type="ECO:0000256" key="3">
    <source>
        <dbReference type="ARBA" id="ARBA00022679"/>
    </source>
</evidence>
<dbReference type="PANTHER" id="PTHR43178">
    <property type="entry name" value="DIHYDROLIPOAMIDE ACETYLTRANSFERASE COMPONENT OF PYRUVATE DEHYDROGENASE COMPLEX"/>
    <property type="match status" value="1"/>
</dbReference>
<dbReference type="Pfam" id="PF00198">
    <property type="entry name" value="2-oxoacid_dh"/>
    <property type="match status" value="1"/>
</dbReference>